<dbReference type="AlphaFoldDB" id="A0A653ZE66"/>
<reference evidence="3 6" key="2">
    <citation type="submission" date="2020-05" db="EMBL/GenBank/DDBJ databases">
        <title>Whole Genome Sequences of Enterobacteriales Associated with the International Space Station.</title>
        <authorList>
            <person name="Bharadwaj A."/>
            <person name="Daudu R."/>
            <person name="Singh N."/>
            <person name="Wood J."/>
            <person name="Debieu M."/>
            <person name="Mason C."/>
            <person name="Wang C."/>
            <person name="Venkateswaran K."/>
        </authorList>
    </citation>
    <scope>NUCLEOTIDE SEQUENCE [LARGE SCALE GENOMIC DNA]</scope>
    <source>
        <strain evidence="3 6">IF5SW-B1</strain>
    </source>
</reference>
<dbReference type="RefSeq" id="WP_031377378.1">
    <property type="nucleotide sequence ID" value="NZ_CAUQFK010000052.1"/>
</dbReference>
<dbReference type="EMBL" id="JABWPM010000001">
    <property type="protein sequence ID" value="NUY95108.1"/>
    <property type="molecule type" value="Genomic_DNA"/>
</dbReference>
<dbReference type="Proteomes" id="UP000566985">
    <property type="component" value="Unassembled WGS sequence"/>
</dbReference>
<evidence type="ECO:0000313" key="5">
    <source>
        <dbReference type="Proteomes" id="UP000433737"/>
    </source>
</evidence>
<dbReference type="EMBL" id="CABWMH010000044">
    <property type="protein sequence ID" value="VXC53422.1"/>
    <property type="molecule type" value="Genomic_DNA"/>
</dbReference>
<evidence type="ECO:0000313" key="2">
    <source>
        <dbReference type="EMBL" id="MEL7695239.1"/>
    </source>
</evidence>
<feature type="region of interest" description="Disordered" evidence="1">
    <location>
        <begin position="1"/>
        <end position="58"/>
    </location>
</feature>
<dbReference type="GeneID" id="57343770"/>
<feature type="compositionally biased region" description="Basic and acidic residues" evidence="1">
    <location>
        <begin position="37"/>
        <end position="47"/>
    </location>
</feature>
<name>A0A653ZE66_9GAMM</name>
<evidence type="ECO:0000256" key="1">
    <source>
        <dbReference type="SAM" id="MobiDB-lite"/>
    </source>
</evidence>
<feature type="compositionally biased region" description="Basic residues" evidence="1">
    <location>
        <begin position="48"/>
        <end position="58"/>
    </location>
</feature>
<proteinExistence type="predicted"/>
<dbReference type="Proteomes" id="UP001468095">
    <property type="component" value="Unassembled WGS sequence"/>
</dbReference>
<evidence type="ECO:0000313" key="3">
    <source>
        <dbReference type="EMBL" id="NUY95108.1"/>
    </source>
</evidence>
<comment type="caution">
    <text evidence="3">The sequence shown here is derived from an EMBL/GenBank/DDBJ whole genome shotgun (WGS) entry which is preliminary data.</text>
</comment>
<keyword evidence="7" id="KW-1185">Reference proteome</keyword>
<reference evidence="2 7" key="3">
    <citation type="submission" date="2024-04" db="EMBL/GenBank/DDBJ databases">
        <authorList>
            <person name="Suleimanova A.D."/>
            <person name="Pudova D.S."/>
            <person name="Shagimardanova E.I."/>
            <person name="Sharipova M.R."/>
        </authorList>
    </citation>
    <scope>NUCLEOTIDE SEQUENCE [LARGE SCALE GENOMIC DNA]</scope>
    <source>
        <strain evidence="2 7">3.1</strain>
    </source>
</reference>
<dbReference type="Proteomes" id="UP000433737">
    <property type="component" value="Unassembled WGS sequence"/>
</dbReference>
<evidence type="ECO:0000313" key="6">
    <source>
        <dbReference type="Proteomes" id="UP000566985"/>
    </source>
</evidence>
<reference evidence="4 5" key="1">
    <citation type="submission" date="2019-10" db="EMBL/GenBank/DDBJ databases">
        <authorList>
            <person name="Karimi E."/>
        </authorList>
    </citation>
    <scope>NUCLEOTIDE SEQUENCE [LARGE SCALE GENOMIC DNA]</scope>
    <source>
        <strain evidence="4">Pantoea sp. 111</strain>
    </source>
</reference>
<evidence type="ECO:0000313" key="7">
    <source>
        <dbReference type="Proteomes" id="UP001468095"/>
    </source>
</evidence>
<gene>
    <name evidence="4" type="primary">ymdF</name>
    <name evidence="2" type="ORF">AABB92_06110</name>
    <name evidence="3" type="ORF">HU668_01390</name>
    <name evidence="4" type="ORF">PANT111_490015</name>
</gene>
<dbReference type="Pfam" id="PF10685">
    <property type="entry name" value="KGG"/>
    <property type="match status" value="2"/>
</dbReference>
<organism evidence="3 6">
    <name type="scientific">Pantoea brenneri</name>
    <dbReference type="NCBI Taxonomy" id="472694"/>
    <lineage>
        <taxon>Bacteria</taxon>
        <taxon>Pseudomonadati</taxon>
        <taxon>Pseudomonadota</taxon>
        <taxon>Gammaproteobacteria</taxon>
        <taxon>Enterobacterales</taxon>
        <taxon>Erwiniaceae</taxon>
        <taxon>Pantoea</taxon>
    </lineage>
</organism>
<dbReference type="InterPro" id="IPR019626">
    <property type="entry name" value="Stress-induced_KGG_rpt"/>
</dbReference>
<evidence type="ECO:0000313" key="4">
    <source>
        <dbReference type="EMBL" id="VXC53422.1"/>
    </source>
</evidence>
<dbReference type="EMBL" id="JBCGBG010000001">
    <property type="protein sequence ID" value="MEL7695239.1"/>
    <property type="molecule type" value="Genomic_DNA"/>
</dbReference>
<accession>A0A653ZE66</accession>
<protein>
    <submittedName>
        <fullName evidence="2">KGG domain-containing protein</fullName>
    </submittedName>
    <submittedName>
        <fullName evidence="3">Stress-induced protein</fullName>
    </submittedName>
</protein>
<sequence length="58" mass="6042">MTQQKYRGGAGNFANDPDRASEAGSAGGKASGGNFKNDPERAREAGRKGGKVSRRTSK</sequence>